<organism evidence="1 2">
    <name type="scientific">Marinithermofilum abyssi</name>
    <dbReference type="NCBI Taxonomy" id="1571185"/>
    <lineage>
        <taxon>Bacteria</taxon>
        <taxon>Bacillati</taxon>
        <taxon>Bacillota</taxon>
        <taxon>Bacilli</taxon>
        <taxon>Bacillales</taxon>
        <taxon>Thermoactinomycetaceae</taxon>
        <taxon>Marinithermofilum</taxon>
    </lineage>
</organism>
<dbReference type="RefSeq" id="WP_229751896.1">
    <property type="nucleotide sequence ID" value="NZ_BMHQ01000005.1"/>
</dbReference>
<sequence length="49" mass="5580">MNDPLLKALENLQEASVKLLQRSLKEKIRIAMDAICDSIQEAHQEEKGM</sequence>
<dbReference type="AlphaFoldDB" id="A0A8J2VHH2"/>
<keyword evidence="2" id="KW-1185">Reference proteome</keyword>
<name>A0A8J2VHH2_9BACL</name>
<dbReference type="EMBL" id="BMHQ01000005">
    <property type="protein sequence ID" value="GGE16303.1"/>
    <property type="molecule type" value="Genomic_DNA"/>
</dbReference>
<accession>A0A8J2VHH2</accession>
<dbReference type="Proteomes" id="UP000625210">
    <property type="component" value="Unassembled WGS sequence"/>
</dbReference>
<gene>
    <name evidence="1" type="ORF">GCM10011571_17450</name>
</gene>
<reference evidence="1" key="2">
    <citation type="submission" date="2020-09" db="EMBL/GenBank/DDBJ databases">
        <authorList>
            <person name="Sun Q."/>
            <person name="Zhou Y."/>
        </authorList>
    </citation>
    <scope>NUCLEOTIDE SEQUENCE</scope>
    <source>
        <strain evidence="1">CGMCC 1.15179</strain>
    </source>
</reference>
<reference evidence="1" key="1">
    <citation type="journal article" date="2014" name="Int. J. Syst. Evol. Microbiol.">
        <title>Complete genome sequence of Corynebacterium casei LMG S-19264T (=DSM 44701T), isolated from a smear-ripened cheese.</title>
        <authorList>
            <consortium name="US DOE Joint Genome Institute (JGI-PGF)"/>
            <person name="Walter F."/>
            <person name="Albersmeier A."/>
            <person name="Kalinowski J."/>
            <person name="Ruckert C."/>
        </authorList>
    </citation>
    <scope>NUCLEOTIDE SEQUENCE</scope>
    <source>
        <strain evidence="1">CGMCC 1.15179</strain>
    </source>
</reference>
<evidence type="ECO:0000313" key="2">
    <source>
        <dbReference type="Proteomes" id="UP000625210"/>
    </source>
</evidence>
<protein>
    <submittedName>
        <fullName evidence="1">Uncharacterized protein</fullName>
    </submittedName>
</protein>
<comment type="caution">
    <text evidence="1">The sequence shown here is derived from an EMBL/GenBank/DDBJ whole genome shotgun (WGS) entry which is preliminary data.</text>
</comment>
<proteinExistence type="predicted"/>
<evidence type="ECO:0000313" key="1">
    <source>
        <dbReference type="EMBL" id="GGE16303.1"/>
    </source>
</evidence>